<dbReference type="CDD" id="cd04301">
    <property type="entry name" value="NAT_SF"/>
    <property type="match status" value="1"/>
</dbReference>
<dbReference type="STRING" id="81569.RUM4293_01533"/>
<reference evidence="4 5" key="1">
    <citation type="submission" date="2015-09" db="EMBL/GenBank/DDBJ databases">
        <authorList>
            <consortium name="Swine Surveillance"/>
        </authorList>
    </citation>
    <scope>NUCLEOTIDE SEQUENCE [LARGE SCALE GENOMIC DNA]</scope>
    <source>
        <strain evidence="4 5">CECT 4292</strain>
    </source>
</reference>
<sequence length="177" mass="19782">MTVQTPNVFRLTPTDIDNNLTDLCRTLVDSVADGAAISFMMPLDHDSAARFWTDDVKPAIETGERHLFGAYYQRRMIGSVQLLLAMPPNQPHRAEISKMIVHPDARRRGLGKALMQEALKSAQEAGKTLITLDTRTGDVSESLYRSVGFKPAGVIPDFAFDPHGKSRHATTYMYRYL</sequence>
<feature type="domain" description="N-acetyltransferase" evidence="3">
    <location>
        <begin position="26"/>
        <end position="177"/>
    </location>
</feature>
<dbReference type="PROSITE" id="PS51186">
    <property type="entry name" value="GNAT"/>
    <property type="match status" value="1"/>
</dbReference>
<gene>
    <name evidence="4" type="primary">ttr</name>
    <name evidence="4" type="ORF">RUA4292_03989</name>
</gene>
<dbReference type="Pfam" id="PF00583">
    <property type="entry name" value="Acetyltransf_1"/>
    <property type="match status" value="1"/>
</dbReference>
<protein>
    <submittedName>
        <fullName evidence="4">Acetyltransferase</fullName>
        <ecNumber evidence="4">2.3.1.-</ecNumber>
    </submittedName>
</protein>
<accession>A0A0P1EHE7</accession>
<dbReference type="PANTHER" id="PTHR43877">
    <property type="entry name" value="AMINOALKYLPHOSPHONATE N-ACETYLTRANSFERASE-RELATED-RELATED"/>
    <property type="match status" value="1"/>
</dbReference>
<dbReference type="EMBL" id="CYPU01000071">
    <property type="protein sequence ID" value="CUH49792.1"/>
    <property type="molecule type" value="Genomic_DNA"/>
</dbReference>
<dbReference type="GeneID" id="55495126"/>
<dbReference type="EC" id="2.3.1.-" evidence="4"/>
<dbReference type="Gene3D" id="3.40.630.30">
    <property type="match status" value="1"/>
</dbReference>
<dbReference type="Proteomes" id="UP000050783">
    <property type="component" value="Unassembled WGS sequence"/>
</dbReference>
<keyword evidence="1 4" id="KW-0808">Transferase</keyword>
<evidence type="ECO:0000256" key="2">
    <source>
        <dbReference type="ARBA" id="ARBA00023315"/>
    </source>
</evidence>
<organism evidence="4 5">
    <name type="scientific">Ruegeria atlantica</name>
    <dbReference type="NCBI Taxonomy" id="81569"/>
    <lineage>
        <taxon>Bacteria</taxon>
        <taxon>Pseudomonadati</taxon>
        <taxon>Pseudomonadota</taxon>
        <taxon>Alphaproteobacteria</taxon>
        <taxon>Rhodobacterales</taxon>
        <taxon>Roseobacteraceae</taxon>
        <taxon>Ruegeria</taxon>
    </lineage>
</organism>
<keyword evidence="2 4" id="KW-0012">Acyltransferase</keyword>
<evidence type="ECO:0000256" key="1">
    <source>
        <dbReference type="ARBA" id="ARBA00022679"/>
    </source>
</evidence>
<dbReference type="OrthoDB" id="3389160at2"/>
<dbReference type="InterPro" id="IPR050832">
    <property type="entry name" value="Bact_Acetyltransf"/>
</dbReference>
<evidence type="ECO:0000259" key="3">
    <source>
        <dbReference type="PROSITE" id="PS51186"/>
    </source>
</evidence>
<dbReference type="InterPro" id="IPR000182">
    <property type="entry name" value="GNAT_dom"/>
</dbReference>
<evidence type="ECO:0000313" key="4">
    <source>
        <dbReference type="EMBL" id="CUH49792.1"/>
    </source>
</evidence>
<evidence type="ECO:0000313" key="5">
    <source>
        <dbReference type="Proteomes" id="UP000050783"/>
    </source>
</evidence>
<dbReference type="AlphaFoldDB" id="A0A0P1EHE7"/>
<dbReference type="GO" id="GO:0016747">
    <property type="term" value="F:acyltransferase activity, transferring groups other than amino-acyl groups"/>
    <property type="evidence" value="ECO:0007669"/>
    <property type="project" value="InterPro"/>
</dbReference>
<name>A0A0P1EHE7_9RHOB</name>
<dbReference type="InterPro" id="IPR016181">
    <property type="entry name" value="Acyl_CoA_acyltransferase"/>
</dbReference>
<proteinExistence type="predicted"/>
<dbReference type="SUPFAM" id="SSF55729">
    <property type="entry name" value="Acyl-CoA N-acyltransferases (Nat)"/>
    <property type="match status" value="1"/>
</dbReference>
<dbReference type="RefSeq" id="WP_058279151.1">
    <property type="nucleotide sequence ID" value="NZ_CYPU01000071.1"/>
</dbReference>